<feature type="region of interest" description="Disordered" evidence="1">
    <location>
        <begin position="32"/>
        <end position="99"/>
    </location>
</feature>
<name>A0ABQ4FUR6_9ACTN</name>
<evidence type="ECO:0000313" key="3">
    <source>
        <dbReference type="EMBL" id="GIH38448.1"/>
    </source>
</evidence>
<feature type="compositionally biased region" description="Low complexity" evidence="1">
    <location>
        <begin position="72"/>
        <end position="86"/>
    </location>
</feature>
<dbReference type="SMART" id="SM00900">
    <property type="entry name" value="FMN_bind"/>
    <property type="match status" value="1"/>
</dbReference>
<feature type="domain" description="FMN-binding" evidence="2">
    <location>
        <begin position="111"/>
        <end position="189"/>
    </location>
</feature>
<proteinExistence type="predicted"/>
<protein>
    <recommendedName>
        <fullName evidence="2">FMN-binding domain-containing protein</fullName>
    </recommendedName>
</protein>
<organism evidence="3 4">
    <name type="scientific">Microbispora corallina</name>
    <dbReference type="NCBI Taxonomy" id="83302"/>
    <lineage>
        <taxon>Bacteria</taxon>
        <taxon>Bacillati</taxon>
        <taxon>Actinomycetota</taxon>
        <taxon>Actinomycetes</taxon>
        <taxon>Streptosporangiales</taxon>
        <taxon>Streptosporangiaceae</taxon>
        <taxon>Microbispora</taxon>
    </lineage>
</organism>
<evidence type="ECO:0000259" key="2">
    <source>
        <dbReference type="SMART" id="SM00900"/>
    </source>
</evidence>
<gene>
    <name evidence="3" type="ORF">Mco01_14480</name>
</gene>
<dbReference type="Gene3D" id="3.90.1010.20">
    <property type="match status" value="1"/>
</dbReference>
<keyword evidence="4" id="KW-1185">Reference proteome</keyword>
<dbReference type="InterPro" id="IPR007329">
    <property type="entry name" value="FMN-bd"/>
</dbReference>
<comment type="caution">
    <text evidence="3">The sequence shown here is derived from an EMBL/GenBank/DDBJ whole genome shotgun (WGS) entry which is preliminary data.</text>
</comment>
<evidence type="ECO:0000256" key="1">
    <source>
        <dbReference type="SAM" id="MobiDB-lite"/>
    </source>
</evidence>
<dbReference type="Pfam" id="PF04205">
    <property type="entry name" value="FMN_bind"/>
    <property type="match status" value="1"/>
</dbReference>
<evidence type="ECO:0000313" key="4">
    <source>
        <dbReference type="Proteomes" id="UP000603904"/>
    </source>
</evidence>
<sequence length="191" mass="18661">MRRAVLAVLVTAVGLVLLLSFKPHEMTAVADRPAVVVQDDPSSEELSGGSGSVGDDSGGSGSGDTSGGSSGSSGRAAGGRASLGSGSWNGGGARAGATTGEKAVTGGVADTRWGPVQVQILLSGGKVTGISVLQAPDGNSRDFAINNEALPILNDEALSAQSAQIDVVSGATYTSDGYISSLQSALDKAGA</sequence>
<dbReference type="EMBL" id="BOOC01000003">
    <property type="protein sequence ID" value="GIH38448.1"/>
    <property type="molecule type" value="Genomic_DNA"/>
</dbReference>
<reference evidence="3 4" key="1">
    <citation type="submission" date="2021-01" db="EMBL/GenBank/DDBJ databases">
        <title>Whole genome shotgun sequence of Microbispora corallina NBRC 16416.</title>
        <authorList>
            <person name="Komaki H."/>
            <person name="Tamura T."/>
        </authorList>
    </citation>
    <scope>NUCLEOTIDE SEQUENCE [LARGE SCALE GENOMIC DNA]</scope>
    <source>
        <strain evidence="3 4">NBRC 16416</strain>
    </source>
</reference>
<feature type="compositionally biased region" description="Gly residues" evidence="1">
    <location>
        <begin position="48"/>
        <end position="71"/>
    </location>
</feature>
<dbReference type="Proteomes" id="UP000603904">
    <property type="component" value="Unassembled WGS sequence"/>
</dbReference>
<dbReference type="RefSeq" id="WP_204056029.1">
    <property type="nucleotide sequence ID" value="NZ_BAAAGP010000005.1"/>
</dbReference>
<accession>A0ABQ4FUR6</accession>